<dbReference type="GeneID" id="63821458"/>
<evidence type="ECO:0000313" key="5">
    <source>
        <dbReference type="Proteomes" id="UP000076871"/>
    </source>
</evidence>
<dbReference type="Proteomes" id="UP000076871">
    <property type="component" value="Unassembled WGS sequence"/>
</dbReference>
<dbReference type="STRING" id="1314785.A0A165E8V2"/>
<evidence type="ECO:0000259" key="3">
    <source>
        <dbReference type="Pfam" id="PF03061"/>
    </source>
</evidence>
<dbReference type="NCBIfam" id="TIGR00369">
    <property type="entry name" value="unchar_dom_1"/>
    <property type="match status" value="1"/>
</dbReference>
<evidence type="ECO:0000256" key="2">
    <source>
        <dbReference type="ARBA" id="ARBA00022801"/>
    </source>
</evidence>
<dbReference type="InterPro" id="IPR039298">
    <property type="entry name" value="ACOT13"/>
</dbReference>
<dbReference type="InterPro" id="IPR003736">
    <property type="entry name" value="PAAI_dom"/>
</dbReference>
<feature type="domain" description="Thioesterase" evidence="3">
    <location>
        <begin position="57"/>
        <end position="133"/>
    </location>
</feature>
<protein>
    <recommendedName>
        <fullName evidence="3">Thioesterase domain-containing protein</fullName>
    </recommendedName>
</protein>
<dbReference type="RefSeq" id="XP_040764227.1">
    <property type="nucleotide sequence ID" value="XM_040904428.1"/>
</dbReference>
<proteinExistence type="inferred from homology"/>
<organism evidence="4 5">
    <name type="scientific">Laetiporus sulphureus 93-53</name>
    <dbReference type="NCBI Taxonomy" id="1314785"/>
    <lineage>
        <taxon>Eukaryota</taxon>
        <taxon>Fungi</taxon>
        <taxon>Dikarya</taxon>
        <taxon>Basidiomycota</taxon>
        <taxon>Agaricomycotina</taxon>
        <taxon>Agaricomycetes</taxon>
        <taxon>Polyporales</taxon>
        <taxon>Laetiporus</taxon>
    </lineage>
</organism>
<dbReference type="GO" id="GO:0047617">
    <property type="term" value="F:fatty acyl-CoA hydrolase activity"/>
    <property type="evidence" value="ECO:0007669"/>
    <property type="project" value="InterPro"/>
</dbReference>
<gene>
    <name evidence="4" type="ORF">LAESUDRAFT_653521</name>
</gene>
<dbReference type="EMBL" id="KV427624">
    <property type="protein sequence ID" value="KZT06487.1"/>
    <property type="molecule type" value="Genomic_DNA"/>
</dbReference>
<evidence type="ECO:0000256" key="1">
    <source>
        <dbReference type="ARBA" id="ARBA00008324"/>
    </source>
</evidence>
<dbReference type="Pfam" id="PF03061">
    <property type="entry name" value="4HBT"/>
    <property type="match status" value="1"/>
</dbReference>
<sequence length="156" mass="17028">MRLLPAFTREGDFADTVITNLKAIELTIFDRPQDGKQQTRVVFELTVNNDMLNAFDMMHGGCIAFLVDVCSSVALSLLGIVTNGNVAYVSQALNTTYFAGAPLGAKLQIISTTTSVGSRIAIAETEIWDMTDRRLVASGIHTKMKPSRDAIKFARL</sequence>
<reference evidence="4 5" key="1">
    <citation type="journal article" date="2016" name="Mol. Biol. Evol.">
        <title>Comparative Genomics of Early-Diverging Mushroom-Forming Fungi Provides Insights into the Origins of Lignocellulose Decay Capabilities.</title>
        <authorList>
            <person name="Nagy L.G."/>
            <person name="Riley R."/>
            <person name="Tritt A."/>
            <person name="Adam C."/>
            <person name="Daum C."/>
            <person name="Floudas D."/>
            <person name="Sun H."/>
            <person name="Yadav J.S."/>
            <person name="Pangilinan J."/>
            <person name="Larsson K.H."/>
            <person name="Matsuura K."/>
            <person name="Barry K."/>
            <person name="Labutti K."/>
            <person name="Kuo R."/>
            <person name="Ohm R.A."/>
            <person name="Bhattacharya S.S."/>
            <person name="Shirouzu T."/>
            <person name="Yoshinaga Y."/>
            <person name="Martin F.M."/>
            <person name="Grigoriev I.V."/>
            <person name="Hibbett D.S."/>
        </authorList>
    </citation>
    <scope>NUCLEOTIDE SEQUENCE [LARGE SCALE GENOMIC DNA]</scope>
    <source>
        <strain evidence="4 5">93-53</strain>
    </source>
</reference>
<dbReference type="Gene3D" id="3.10.129.10">
    <property type="entry name" value="Hotdog Thioesterase"/>
    <property type="match status" value="1"/>
</dbReference>
<accession>A0A165E8V2</accession>
<dbReference type="PANTHER" id="PTHR21660">
    <property type="entry name" value="THIOESTERASE SUPERFAMILY MEMBER-RELATED"/>
    <property type="match status" value="1"/>
</dbReference>
<comment type="similarity">
    <text evidence="1">Belongs to the thioesterase PaaI family.</text>
</comment>
<keyword evidence="2" id="KW-0378">Hydrolase</keyword>
<dbReference type="SUPFAM" id="SSF54637">
    <property type="entry name" value="Thioesterase/thiol ester dehydrase-isomerase"/>
    <property type="match status" value="1"/>
</dbReference>
<dbReference type="OrthoDB" id="2831072at2759"/>
<dbReference type="InterPro" id="IPR006683">
    <property type="entry name" value="Thioestr_dom"/>
</dbReference>
<dbReference type="InParanoid" id="A0A165E8V2"/>
<name>A0A165E8V2_9APHY</name>
<keyword evidence="5" id="KW-1185">Reference proteome</keyword>
<evidence type="ECO:0000313" key="4">
    <source>
        <dbReference type="EMBL" id="KZT06487.1"/>
    </source>
</evidence>
<dbReference type="PANTHER" id="PTHR21660:SF1">
    <property type="entry name" value="ACYL-COENZYME A THIOESTERASE 13"/>
    <property type="match status" value="1"/>
</dbReference>
<dbReference type="AlphaFoldDB" id="A0A165E8V2"/>
<dbReference type="CDD" id="cd03443">
    <property type="entry name" value="PaaI_thioesterase"/>
    <property type="match status" value="1"/>
</dbReference>
<dbReference type="InterPro" id="IPR029069">
    <property type="entry name" value="HotDog_dom_sf"/>
</dbReference>